<sequence length="40" mass="4925">MRGYYERLGFEFIQEVEIVGEHQLIEMRHRLTRVTEELES</sequence>
<organism evidence="1 2">
    <name type="scientific">Vibrio maritimus</name>
    <dbReference type="NCBI Taxonomy" id="990268"/>
    <lineage>
        <taxon>Bacteria</taxon>
        <taxon>Pseudomonadati</taxon>
        <taxon>Pseudomonadota</taxon>
        <taxon>Gammaproteobacteria</taxon>
        <taxon>Vibrionales</taxon>
        <taxon>Vibrionaceae</taxon>
        <taxon>Vibrio</taxon>
    </lineage>
</organism>
<dbReference type="STRING" id="990268.JCM19235_2467"/>
<evidence type="ECO:0000313" key="2">
    <source>
        <dbReference type="Proteomes" id="UP000029228"/>
    </source>
</evidence>
<evidence type="ECO:0000313" key="1">
    <source>
        <dbReference type="EMBL" id="GAL19044.1"/>
    </source>
</evidence>
<keyword evidence="2" id="KW-1185">Reference proteome</keyword>
<comment type="caution">
    <text evidence="1">The sequence shown here is derived from an EMBL/GenBank/DDBJ whole genome shotgun (WGS) entry which is preliminary data.</text>
</comment>
<gene>
    <name evidence="1" type="ORF">JCM19235_2467</name>
</gene>
<dbReference type="Proteomes" id="UP000029228">
    <property type="component" value="Unassembled WGS sequence"/>
</dbReference>
<name>A0A090RXU6_9VIBR</name>
<accession>A0A090RXU6</accession>
<protein>
    <submittedName>
        <fullName evidence="1">Uncharacterized protein</fullName>
    </submittedName>
</protein>
<proteinExistence type="predicted"/>
<reference evidence="1 2" key="1">
    <citation type="submission" date="2014-09" db="EMBL/GenBank/DDBJ databases">
        <title>Vibrio maritimus JCM 19235. (C45) whole genome shotgun sequence.</title>
        <authorList>
            <person name="Sawabe T."/>
            <person name="Meirelles P."/>
            <person name="Nakanishi M."/>
            <person name="Sayaka M."/>
            <person name="Hattori M."/>
            <person name="Ohkuma M."/>
        </authorList>
    </citation>
    <scope>NUCLEOTIDE SEQUENCE [LARGE SCALE GENOMIC DNA]</scope>
    <source>
        <strain evidence="2">JCM19235</strain>
    </source>
</reference>
<dbReference type="AlphaFoldDB" id="A0A090RXU6"/>
<dbReference type="EMBL" id="BBMR01000003">
    <property type="protein sequence ID" value="GAL19044.1"/>
    <property type="molecule type" value="Genomic_DNA"/>
</dbReference>